<dbReference type="Gene3D" id="3.10.310.50">
    <property type="match status" value="1"/>
</dbReference>
<dbReference type="EMBL" id="JBCGDO010000001">
    <property type="protein sequence ID" value="MEM0541220.1"/>
    <property type="molecule type" value="Genomic_DNA"/>
</dbReference>
<protein>
    <submittedName>
        <fullName evidence="2">TPM domain-containing protein</fullName>
    </submittedName>
</protein>
<evidence type="ECO:0000313" key="3">
    <source>
        <dbReference type="Proteomes" id="UP001460072"/>
    </source>
</evidence>
<evidence type="ECO:0000313" key="2">
    <source>
        <dbReference type="EMBL" id="MEM0541220.1"/>
    </source>
</evidence>
<feature type="domain" description="TPM" evidence="1">
    <location>
        <begin position="5"/>
        <end position="121"/>
    </location>
</feature>
<sequence length="145" mass="16515">MSKVENFLTQEEEQEIVEAIRVAEKNTSGEIRIHIEKETSLATFDRAKEVFHLLKMDETELKNGVLIYLAVTNHAFVICGDKGINDAVPADFWDCTRDVMVNHFKEGNYKQGLIDGVLRASEQLQKYFPYEDGDTNELSNEISKG</sequence>
<name>A0ABU9N3V6_9FLAO</name>
<dbReference type="RefSeq" id="WP_342694457.1">
    <property type="nucleotide sequence ID" value="NZ_JBCGDO010000001.1"/>
</dbReference>
<organism evidence="2 3">
    <name type="scientific">Flavobacterium aureirubrum</name>
    <dbReference type="NCBI Taxonomy" id="3133147"/>
    <lineage>
        <taxon>Bacteria</taxon>
        <taxon>Pseudomonadati</taxon>
        <taxon>Bacteroidota</taxon>
        <taxon>Flavobacteriia</taxon>
        <taxon>Flavobacteriales</taxon>
        <taxon>Flavobacteriaceae</taxon>
        <taxon>Flavobacterium</taxon>
    </lineage>
</organism>
<evidence type="ECO:0000259" key="1">
    <source>
        <dbReference type="Pfam" id="PF04536"/>
    </source>
</evidence>
<dbReference type="Pfam" id="PF04536">
    <property type="entry name" value="TPM_phosphatase"/>
    <property type="match status" value="1"/>
</dbReference>
<dbReference type="PANTHER" id="PTHR30373">
    <property type="entry name" value="UPF0603 PROTEIN YGCG"/>
    <property type="match status" value="1"/>
</dbReference>
<keyword evidence="3" id="KW-1185">Reference proteome</keyword>
<reference evidence="2 3" key="1">
    <citation type="submission" date="2024-03" db="EMBL/GenBank/DDBJ databases">
        <title>Two novel species of the genus Flavobacterium exhibiting potentially degradation of complex polysaccharides.</title>
        <authorList>
            <person name="Lian X."/>
        </authorList>
    </citation>
    <scope>NUCLEOTIDE SEQUENCE [LARGE SCALE GENOMIC DNA]</scope>
    <source>
        <strain evidence="3">j3</strain>
    </source>
</reference>
<dbReference type="PANTHER" id="PTHR30373:SF8">
    <property type="entry name" value="BLL7265 PROTEIN"/>
    <property type="match status" value="1"/>
</dbReference>
<dbReference type="Proteomes" id="UP001460072">
    <property type="component" value="Unassembled WGS sequence"/>
</dbReference>
<proteinExistence type="predicted"/>
<gene>
    <name evidence="2" type="ORF">WFZ85_01200</name>
</gene>
<comment type="caution">
    <text evidence="2">The sequence shown here is derived from an EMBL/GenBank/DDBJ whole genome shotgun (WGS) entry which is preliminary data.</text>
</comment>
<accession>A0ABU9N3V6</accession>
<dbReference type="InterPro" id="IPR007621">
    <property type="entry name" value="TPM_dom"/>
</dbReference>